<keyword evidence="2" id="KW-1185">Reference proteome</keyword>
<name>A0ABD3HYP8_9MARC</name>
<proteinExistence type="predicted"/>
<comment type="caution">
    <text evidence="1">The sequence shown here is derived from an EMBL/GenBank/DDBJ whole genome shotgun (WGS) entry which is preliminary data.</text>
</comment>
<dbReference type="EMBL" id="JBJQOH010000002">
    <property type="protein sequence ID" value="KAL3696488.1"/>
    <property type="molecule type" value="Genomic_DNA"/>
</dbReference>
<dbReference type="Proteomes" id="UP001633002">
    <property type="component" value="Unassembled WGS sequence"/>
</dbReference>
<protein>
    <submittedName>
        <fullName evidence="1">Uncharacterized protein</fullName>
    </submittedName>
</protein>
<evidence type="ECO:0000313" key="1">
    <source>
        <dbReference type="EMBL" id="KAL3696488.1"/>
    </source>
</evidence>
<evidence type="ECO:0000313" key="2">
    <source>
        <dbReference type="Proteomes" id="UP001633002"/>
    </source>
</evidence>
<organism evidence="1 2">
    <name type="scientific">Riccia sorocarpa</name>
    <dbReference type="NCBI Taxonomy" id="122646"/>
    <lineage>
        <taxon>Eukaryota</taxon>
        <taxon>Viridiplantae</taxon>
        <taxon>Streptophyta</taxon>
        <taxon>Embryophyta</taxon>
        <taxon>Marchantiophyta</taxon>
        <taxon>Marchantiopsida</taxon>
        <taxon>Marchantiidae</taxon>
        <taxon>Marchantiales</taxon>
        <taxon>Ricciaceae</taxon>
        <taxon>Riccia</taxon>
    </lineage>
</organism>
<gene>
    <name evidence="1" type="ORF">R1sor_010564</name>
</gene>
<dbReference type="AlphaFoldDB" id="A0ABD3HYP8"/>
<sequence length="949" mass="107280">MSRTVHLFQMVRPDTDPVSMGLIGFKNGDTLASLRSKLETTGVFSSFQFWDARVSSPVHPKLESIIFVEECEGKVFVFETAEFPSTSQRDSSASVVTGFDTVDATDPNTRSSAPELTVGSALVSVSCETTLPREVENYGGKLLLQSRRMSKPAVELWRDQTMSFRLRCTRERSSVVKRGSRSSDMRIRRKQGYRYSKSTQAITQALFQFGGKHVVECMSSNLMTPNLRTAKRNRAQFVPFLPGVQAQNFAEVSKILEASKRYYGIVGDVPVILAEDETRIKPHVRWESRRDTLVGLCGLKEGHKCELGLEVAVRSGEEGYSRIVDSFESNVIGSYARVVIVNPLHEKLPRLIIFASVTCNSFTTSWVREHWESMKLEWNEHCRRTVGPVIGHASDGDSRRRKLMLADYGSVSGMRWKVDWEGWNFSGVVSETGDVYGLGDQDPPHNGKKLINPLDRSTHPLVLGDHHACLEHVQLVYKLYPHDMHVLNFDDVVRRDRQNWAGPQRLCSRLVQKCLKLLEDREDAQQERTLGTRLYLKVVADYFDIFYSTKLDLFSRVVNCAKVSFFFRLWRLWLLRGNHTVSGVTETLSEKNMVSIECWYDVQMSCHMVVLICVLFRDKFSGLKVPLHLLGSDCCEHFFSRVGGMSGYERNYGFADLIDCASGLNRLASMEYGEENIHFGRSHAKQQTIWGKLHPLFAGETEPDLSDFNRLQTGAEVIEALKKGFDEAQNLLIQLNMAPHTGVRNQAWWKTPWIIERELRLFERGSDTSPVPLDTECDEVGGDDADLSGPVDLWDLSTDVQGQGSDGEEDDGADDLAVASHETRHVMAEVFDQICSEEEEVKKFDPIVVFDGHSIYKATLVSQLVGNPTLSKDRLTRIKQSIYFNGVKQKPLVEGVPVCILDIGSDCAVLFDTETASRSTRSQRRRIASTVSKDVWIGRVQKIRRKYNG</sequence>
<accession>A0ABD3HYP8</accession>
<reference evidence="1 2" key="1">
    <citation type="submission" date="2024-09" db="EMBL/GenBank/DDBJ databases">
        <title>Chromosome-scale assembly of Riccia sorocarpa.</title>
        <authorList>
            <person name="Paukszto L."/>
        </authorList>
    </citation>
    <scope>NUCLEOTIDE SEQUENCE [LARGE SCALE GENOMIC DNA]</scope>
    <source>
        <strain evidence="1">LP-2024</strain>
        <tissue evidence="1">Aerial parts of the thallus</tissue>
    </source>
</reference>